<evidence type="ECO:0000313" key="2">
    <source>
        <dbReference type="Proteomes" id="UP000324996"/>
    </source>
</evidence>
<organism evidence="1 2">
    <name type="scientific">Iodidimonas nitroreducens</name>
    <dbReference type="NCBI Taxonomy" id="1236968"/>
    <lineage>
        <taxon>Bacteria</taxon>
        <taxon>Pseudomonadati</taxon>
        <taxon>Pseudomonadota</taxon>
        <taxon>Alphaproteobacteria</taxon>
        <taxon>Iodidimonadales</taxon>
        <taxon>Iodidimonadaceae</taxon>
        <taxon>Iodidimonas</taxon>
    </lineage>
</organism>
<proteinExistence type="predicted"/>
<dbReference type="Proteomes" id="UP000324996">
    <property type="component" value="Unassembled WGS sequence"/>
</dbReference>
<sequence length="69" mass="7645">MLKPRIVLISDALKARENLVRQLSAKGSLSGFDRNQKPRERMADHKAALAAKIQMADAPAESRAEDDRS</sequence>
<dbReference type="EMBL" id="BKCN01000014">
    <property type="protein sequence ID" value="GER04869.1"/>
    <property type="molecule type" value="Genomic_DNA"/>
</dbReference>
<reference evidence="1 2" key="1">
    <citation type="submission" date="2019-09" db="EMBL/GenBank/DDBJ databases">
        <title>NBRP : Genome information of microbial organism related human and environment.</title>
        <authorList>
            <person name="Hattori M."/>
            <person name="Oshima K."/>
            <person name="Inaba H."/>
            <person name="Suda W."/>
            <person name="Sakamoto M."/>
            <person name="Iino T."/>
            <person name="Kitahara M."/>
            <person name="Oshida Y."/>
            <person name="Iida T."/>
            <person name="Kudo T."/>
            <person name="Itoh T."/>
            <person name="Ohkuma M."/>
        </authorList>
    </citation>
    <scope>NUCLEOTIDE SEQUENCE [LARGE SCALE GENOMIC DNA]</scope>
    <source>
        <strain evidence="1 2">Q-1</strain>
    </source>
</reference>
<protein>
    <submittedName>
        <fullName evidence="1">Uncharacterized protein</fullName>
    </submittedName>
</protein>
<comment type="caution">
    <text evidence="1">The sequence shown here is derived from an EMBL/GenBank/DDBJ whole genome shotgun (WGS) entry which is preliminary data.</text>
</comment>
<name>A0A5A7NCS7_9PROT</name>
<accession>A0A5A7NCS7</accession>
<evidence type="ECO:0000313" key="1">
    <source>
        <dbReference type="EMBL" id="GER04869.1"/>
    </source>
</evidence>
<keyword evidence="2" id="KW-1185">Reference proteome</keyword>
<dbReference type="AlphaFoldDB" id="A0A5A7NCS7"/>
<gene>
    <name evidence="1" type="ORF">JCM17846_25510</name>
</gene>